<comment type="caution">
    <text evidence="2">The sequence shown here is derived from an EMBL/GenBank/DDBJ whole genome shotgun (WGS) entry which is preliminary data.</text>
</comment>
<reference evidence="2 3" key="1">
    <citation type="submission" date="2017-09" db="EMBL/GenBank/DDBJ databases">
        <title>Depth-based differentiation of microbial function through sediment-hosted aquifers and enrichment of novel symbionts in the deep terrestrial subsurface.</title>
        <authorList>
            <person name="Probst A.J."/>
            <person name="Ladd B."/>
            <person name="Jarett J.K."/>
            <person name="Geller-Mcgrath D.E."/>
            <person name="Sieber C.M."/>
            <person name="Emerson J.B."/>
            <person name="Anantharaman K."/>
            <person name="Thomas B.C."/>
            <person name="Malmstrom R."/>
            <person name="Stieglmeier M."/>
            <person name="Klingl A."/>
            <person name="Woyke T."/>
            <person name="Ryan C.M."/>
            <person name="Banfield J.F."/>
        </authorList>
    </citation>
    <scope>NUCLEOTIDE SEQUENCE [LARGE SCALE GENOMIC DNA]</scope>
    <source>
        <strain evidence="2">CG12_big_fil_rev_8_21_14_0_65_43_15</strain>
    </source>
</reference>
<keyword evidence="1" id="KW-0812">Transmembrane</keyword>
<organism evidence="2 3">
    <name type="scientific">Candidatus Taenaricola geysiri</name>
    <dbReference type="NCBI Taxonomy" id="1974752"/>
    <lineage>
        <taxon>Bacteria</taxon>
        <taxon>Pseudomonadati</taxon>
        <taxon>Candidatus Omnitrophota</taxon>
        <taxon>Candidatus Taenaricola</taxon>
    </lineage>
</organism>
<evidence type="ECO:0000313" key="2">
    <source>
        <dbReference type="EMBL" id="PIW66386.1"/>
    </source>
</evidence>
<evidence type="ECO:0000256" key="1">
    <source>
        <dbReference type="SAM" id="Phobius"/>
    </source>
</evidence>
<proteinExistence type="predicted"/>
<gene>
    <name evidence="2" type="ORF">COW11_03610</name>
</gene>
<evidence type="ECO:0000313" key="3">
    <source>
        <dbReference type="Proteomes" id="UP000231267"/>
    </source>
</evidence>
<keyword evidence="1" id="KW-0472">Membrane</keyword>
<dbReference type="Proteomes" id="UP000231267">
    <property type="component" value="Unassembled WGS sequence"/>
</dbReference>
<sequence length="149" mass="16687">MKLKIEKIMAREGLLLIALALVLYFALTLCKAAPVVLPKYRAQFADGKEYTITIYPDINYKSAFDSGALLKEIHNPPPGLVSKRINEFAKQANIKSKLLSVKRANSVQLRASGAYSRVMSLPFIIKIFFVYIILLLVRFVNWALGALKA</sequence>
<dbReference type="EMBL" id="PFGP01000086">
    <property type="protein sequence ID" value="PIW66386.1"/>
    <property type="molecule type" value="Genomic_DNA"/>
</dbReference>
<name>A0A2J0LNR9_9BACT</name>
<feature type="transmembrane region" description="Helical" evidence="1">
    <location>
        <begin position="123"/>
        <end position="144"/>
    </location>
</feature>
<protein>
    <submittedName>
        <fullName evidence="2">Uncharacterized protein</fullName>
    </submittedName>
</protein>
<keyword evidence="1" id="KW-1133">Transmembrane helix</keyword>
<dbReference type="AlphaFoldDB" id="A0A2J0LNR9"/>
<accession>A0A2J0LNR9</accession>